<protein>
    <submittedName>
        <fullName evidence="1">Uncharacterized protein</fullName>
    </submittedName>
</protein>
<keyword evidence="3" id="KW-1185">Reference proteome</keyword>
<reference evidence="1 3" key="1">
    <citation type="journal article" date="2016" name="Mol. Biol. Evol.">
        <title>Comparative Genomics of Early-Diverging Mushroom-Forming Fungi Provides Insights into the Origins of Lignocellulose Decay Capabilities.</title>
        <authorList>
            <person name="Nagy L.G."/>
            <person name="Riley R."/>
            <person name="Tritt A."/>
            <person name="Adam C."/>
            <person name="Daum C."/>
            <person name="Floudas D."/>
            <person name="Sun H."/>
            <person name="Yadav J.S."/>
            <person name="Pangilinan J."/>
            <person name="Larsson K.H."/>
            <person name="Matsuura K."/>
            <person name="Barry K."/>
            <person name="Labutti K."/>
            <person name="Kuo R."/>
            <person name="Ohm R.A."/>
            <person name="Bhattacharya S.S."/>
            <person name="Shirouzu T."/>
            <person name="Yoshinaga Y."/>
            <person name="Martin F.M."/>
            <person name="Grigoriev I.V."/>
            <person name="Hibbett D.S."/>
        </authorList>
    </citation>
    <scope>NUCLEOTIDE SEQUENCE [LARGE SCALE GENOMIC DNA]</scope>
    <source>
        <strain evidence="1 3">CBS 109695</strain>
    </source>
</reference>
<dbReference type="AlphaFoldDB" id="A0A167UU95"/>
<evidence type="ECO:0000313" key="3">
    <source>
        <dbReference type="Proteomes" id="UP000076532"/>
    </source>
</evidence>
<organism evidence="1 3">
    <name type="scientific">Athelia psychrophila</name>
    <dbReference type="NCBI Taxonomy" id="1759441"/>
    <lineage>
        <taxon>Eukaryota</taxon>
        <taxon>Fungi</taxon>
        <taxon>Dikarya</taxon>
        <taxon>Basidiomycota</taxon>
        <taxon>Agaricomycotina</taxon>
        <taxon>Agaricomycetes</taxon>
        <taxon>Agaricomycetidae</taxon>
        <taxon>Atheliales</taxon>
        <taxon>Atheliaceae</taxon>
        <taxon>Athelia</taxon>
    </lineage>
</organism>
<evidence type="ECO:0000313" key="2">
    <source>
        <dbReference type="EMBL" id="KZP05059.1"/>
    </source>
</evidence>
<proteinExistence type="predicted"/>
<sequence>QCLLYLYTLKLWYPKKIIPAGKPRVGALTEYFTFKRKCRLIYSSPQICSLI</sequence>
<dbReference type="EMBL" id="KV417936">
    <property type="protein sequence ID" value="KZP04306.1"/>
    <property type="molecule type" value="Genomic_DNA"/>
</dbReference>
<feature type="non-terminal residue" evidence="1">
    <location>
        <position position="1"/>
    </location>
</feature>
<dbReference type="EMBL" id="KV417866">
    <property type="protein sequence ID" value="KZP05059.1"/>
    <property type="molecule type" value="Genomic_DNA"/>
</dbReference>
<dbReference type="Proteomes" id="UP000076532">
    <property type="component" value="Unassembled WGS sequence"/>
</dbReference>
<accession>A0A167UU95</accession>
<name>A0A167UU95_9AGAM</name>
<evidence type="ECO:0000313" key="1">
    <source>
        <dbReference type="EMBL" id="KZP04306.1"/>
    </source>
</evidence>
<gene>
    <name evidence="2" type="ORF">FIBSPDRAFT_766441</name>
    <name evidence="1" type="ORF">FIBSPDRAFT_767618</name>
</gene>